<organism evidence="3 4">
    <name type="scientific">Folsomia candida</name>
    <name type="common">Springtail</name>
    <dbReference type="NCBI Taxonomy" id="158441"/>
    <lineage>
        <taxon>Eukaryota</taxon>
        <taxon>Metazoa</taxon>
        <taxon>Ecdysozoa</taxon>
        <taxon>Arthropoda</taxon>
        <taxon>Hexapoda</taxon>
        <taxon>Collembola</taxon>
        <taxon>Entomobryomorpha</taxon>
        <taxon>Isotomoidea</taxon>
        <taxon>Isotomidae</taxon>
        <taxon>Proisotominae</taxon>
        <taxon>Folsomia</taxon>
    </lineage>
</organism>
<evidence type="ECO:0000256" key="2">
    <source>
        <dbReference type="SAM" id="SignalP"/>
    </source>
</evidence>
<evidence type="ECO:0000313" key="4">
    <source>
        <dbReference type="Proteomes" id="UP000198287"/>
    </source>
</evidence>
<sequence length="666" mass="75851">MNVITFLALLFAPEVTSTLQFWNIPKLLDNCNLQFVSSNGDEIQLPLLARNNPNSPITLQNLNTTSTPNLKNSKKISTTKYLNIFAVVLIIDQQSDLVRIIALIVLMNEDPNYIFMKISDGNLKSQDFPRFTVTSKFFFFNGPGFYTVCIPCKFKNSLIPINPIISLNNLAKIWTLHNQNLHSNPVLTFYSQTVYNFGTTCGPNLGSYHPNATRQDCGLAVLSDAFNFTNLNRQMYDSNKTYHFATFLHMEQIADKVMIEAHFLTENADKWSILIHAIDTNRFKFVVVTKQPETFDSAKILLTPFDQGTWVGIVVAILGIVATIQFYGKDFTPVKLFGRLGDALFWAFSSLLHHTEGSRITAKVQRGWLISWYFGCIILSNLYEGELSSCLTATFPSVVPKSMVTLLNSVLPIISTSAVTRIISATGQKRISTLKEVIIPDLLSGLGNRDEILTKFLNRLQNRLFFVNNDNAEVTKNMSKSLPIHNSTKGTFAVVNLERNLKMLSQIIEFFGKQFVVKNFEVLPLQYIAPPMARRNYIYTALSQRLGWLVQSGLYERWEDLAGIHAALRHFKKLIKAEDNYSYKRFYAKITVNVKANNRISTQFKRISFKALKHLFILCAVLALIAAGFCAGEGFVKYSMRMRSLRRKRKWRRMKRRVIMVKSGFE</sequence>
<keyword evidence="1" id="KW-0812">Transmembrane</keyword>
<feature type="chain" id="PRO_5012850175" evidence="2">
    <location>
        <begin position="19"/>
        <end position="666"/>
    </location>
</feature>
<comment type="caution">
    <text evidence="3">The sequence shown here is derived from an EMBL/GenBank/DDBJ whole genome shotgun (WGS) entry which is preliminary data.</text>
</comment>
<name>A0A226DUH8_FOLCA</name>
<accession>A0A226DUH8</accession>
<dbReference type="EMBL" id="LNIX01000011">
    <property type="protein sequence ID" value="OXA48869.1"/>
    <property type="molecule type" value="Genomic_DNA"/>
</dbReference>
<keyword evidence="1" id="KW-0472">Membrane</keyword>
<dbReference type="AlphaFoldDB" id="A0A226DUH8"/>
<protein>
    <submittedName>
        <fullName evidence="3">Uncharacterized protein</fullName>
    </submittedName>
</protein>
<gene>
    <name evidence="3" type="ORF">Fcan01_16585</name>
</gene>
<keyword evidence="4" id="KW-1185">Reference proteome</keyword>
<feature type="signal peptide" evidence="2">
    <location>
        <begin position="1"/>
        <end position="18"/>
    </location>
</feature>
<feature type="transmembrane region" description="Helical" evidence="1">
    <location>
        <begin position="615"/>
        <end position="636"/>
    </location>
</feature>
<keyword evidence="1" id="KW-1133">Transmembrane helix</keyword>
<evidence type="ECO:0000313" key="3">
    <source>
        <dbReference type="EMBL" id="OXA48869.1"/>
    </source>
</evidence>
<reference evidence="3 4" key="1">
    <citation type="submission" date="2015-12" db="EMBL/GenBank/DDBJ databases">
        <title>The genome of Folsomia candida.</title>
        <authorList>
            <person name="Faddeeva A."/>
            <person name="Derks M.F."/>
            <person name="Anvar Y."/>
            <person name="Smit S."/>
            <person name="Van Straalen N."/>
            <person name="Roelofs D."/>
        </authorList>
    </citation>
    <scope>NUCLEOTIDE SEQUENCE [LARGE SCALE GENOMIC DNA]</scope>
    <source>
        <strain evidence="3 4">VU population</strain>
        <tissue evidence="3">Whole body</tissue>
    </source>
</reference>
<dbReference type="Gene3D" id="1.10.287.70">
    <property type="match status" value="1"/>
</dbReference>
<dbReference type="Proteomes" id="UP000198287">
    <property type="component" value="Unassembled WGS sequence"/>
</dbReference>
<keyword evidence="2" id="KW-0732">Signal</keyword>
<proteinExistence type="predicted"/>
<evidence type="ECO:0000256" key="1">
    <source>
        <dbReference type="SAM" id="Phobius"/>
    </source>
</evidence>